<comment type="caution">
    <text evidence="4">The sequence shown here is derived from an EMBL/GenBank/DDBJ whole genome shotgun (WGS) entry which is preliminary data.</text>
</comment>
<feature type="domain" description="Transcription factor MYC/MYB N-terminal" evidence="3">
    <location>
        <begin position="12"/>
        <end position="79"/>
    </location>
</feature>
<proteinExistence type="predicted"/>
<keyword evidence="2" id="KW-0804">Transcription</keyword>
<sequence>MENGLPLLDCLLQHTLRSLCSSSDSSKPSKWAYAVFWRIIPRNYPPPKWDHGGGVLDRAKGNKRNWILVWEDGFYDFCESERGFGADIFFKMAHEVYNFGEGLVGKVASDNSHKWVFRDSKPENDPSFISSWNIPIDPQPRAWEAQFSSGIETIAIISVREGAIQLGSFDKVFEDINMVLSIQRKLSYIQSIPGVNAVQRPYQSIQDPNLFNYNNAQRPMQTSGFDDHNNIIRSDRKGKATIKQIIVCLISSFI</sequence>
<dbReference type="PANTHER" id="PTHR46633">
    <property type="entry name" value="TRANSCRIPTION FACTOR MYC/MYB-RELATED"/>
    <property type="match status" value="1"/>
</dbReference>
<evidence type="ECO:0000313" key="5">
    <source>
        <dbReference type="Proteomes" id="UP001632038"/>
    </source>
</evidence>
<feature type="domain" description="Transcription factor MYC/MYB N-terminal" evidence="3">
    <location>
        <begin position="89"/>
        <end position="183"/>
    </location>
</feature>
<name>A0ABD3CZR7_9LAMI</name>
<organism evidence="4 5">
    <name type="scientific">Castilleja foliolosa</name>
    <dbReference type="NCBI Taxonomy" id="1961234"/>
    <lineage>
        <taxon>Eukaryota</taxon>
        <taxon>Viridiplantae</taxon>
        <taxon>Streptophyta</taxon>
        <taxon>Embryophyta</taxon>
        <taxon>Tracheophyta</taxon>
        <taxon>Spermatophyta</taxon>
        <taxon>Magnoliopsida</taxon>
        <taxon>eudicotyledons</taxon>
        <taxon>Gunneridae</taxon>
        <taxon>Pentapetalae</taxon>
        <taxon>asterids</taxon>
        <taxon>lamiids</taxon>
        <taxon>Lamiales</taxon>
        <taxon>Orobanchaceae</taxon>
        <taxon>Pedicularideae</taxon>
        <taxon>Castillejinae</taxon>
        <taxon>Castilleja</taxon>
    </lineage>
</organism>
<dbReference type="AlphaFoldDB" id="A0ABD3CZR7"/>
<dbReference type="Proteomes" id="UP001632038">
    <property type="component" value="Unassembled WGS sequence"/>
</dbReference>
<accession>A0ABD3CZR7</accession>
<dbReference type="Pfam" id="PF14215">
    <property type="entry name" value="bHLH-MYC_N"/>
    <property type="match status" value="2"/>
</dbReference>
<protein>
    <recommendedName>
        <fullName evidence="3">Transcription factor MYC/MYB N-terminal domain-containing protein</fullName>
    </recommendedName>
</protein>
<keyword evidence="1" id="KW-0805">Transcription regulation</keyword>
<reference evidence="5" key="1">
    <citation type="journal article" date="2024" name="IScience">
        <title>Strigolactones Initiate the Formation of Haustorium-like Structures in Castilleja.</title>
        <authorList>
            <person name="Buerger M."/>
            <person name="Peterson D."/>
            <person name="Chory J."/>
        </authorList>
    </citation>
    <scope>NUCLEOTIDE SEQUENCE [LARGE SCALE GENOMIC DNA]</scope>
</reference>
<keyword evidence="5" id="KW-1185">Reference proteome</keyword>
<dbReference type="EMBL" id="JAVIJP010000028">
    <property type="protein sequence ID" value="KAL3634180.1"/>
    <property type="molecule type" value="Genomic_DNA"/>
</dbReference>
<dbReference type="InterPro" id="IPR025610">
    <property type="entry name" value="MYC/MYB_N"/>
</dbReference>
<evidence type="ECO:0000259" key="3">
    <source>
        <dbReference type="Pfam" id="PF14215"/>
    </source>
</evidence>
<gene>
    <name evidence="4" type="ORF">CASFOL_021234</name>
</gene>
<evidence type="ECO:0000256" key="1">
    <source>
        <dbReference type="ARBA" id="ARBA00023015"/>
    </source>
</evidence>
<evidence type="ECO:0000256" key="2">
    <source>
        <dbReference type="ARBA" id="ARBA00023163"/>
    </source>
</evidence>
<dbReference type="PANTHER" id="PTHR46633:SF6">
    <property type="entry name" value="TRANSCRIPTION FACTOR MYC_MYB N-TERMINAL DOMAIN-CONTAINING PROTEIN"/>
    <property type="match status" value="1"/>
</dbReference>
<evidence type="ECO:0000313" key="4">
    <source>
        <dbReference type="EMBL" id="KAL3634180.1"/>
    </source>
</evidence>